<keyword evidence="4" id="KW-0479">Metal-binding</keyword>
<reference evidence="9" key="2">
    <citation type="journal article" date="2014" name="ISME J.">
        <title>Microbial stratification in low pH oxic and suboxic macroscopic growths along an acid mine drainage.</title>
        <authorList>
            <person name="Mendez-Garcia C."/>
            <person name="Mesa V."/>
            <person name="Sprenger R.R."/>
            <person name="Richter M."/>
            <person name="Diez M.S."/>
            <person name="Solano J."/>
            <person name="Bargiela R."/>
            <person name="Golyshina O.V."/>
            <person name="Manteca A."/>
            <person name="Ramos J.L."/>
            <person name="Gallego J.R."/>
            <person name="Llorente I."/>
            <person name="Martins Dos Santos V.A."/>
            <person name="Jensen O.N."/>
            <person name="Pelaez A.I."/>
            <person name="Sanchez J."/>
            <person name="Ferrer M."/>
        </authorList>
    </citation>
    <scope>NUCLEOTIDE SEQUENCE</scope>
</reference>
<organism evidence="9">
    <name type="scientific">mine drainage metagenome</name>
    <dbReference type="NCBI Taxonomy" id="410659"/>
    <lineage>
        <taxon>unclassified sequences</taxon>
        <taxon>metagenomes</taxon>
        <taxon>ecological metagenomes</taxon>
    </lineage>
</organism>
<evidence type="ECO:0000256" key="5">
    <source>
        <dbReference type="ARBA" id="ARBA00022759"/>
    </source>
</evidence>
<feature type="region of interest" description="Disordered" evidence="8">
    <location>
        <begin position="89"/>
        <end position="137"/>
    </location>
</feature>
<keyword evidence="1" id="KW-0963">Cytoplasm</keyword>
<reference evidence="9" key="1">
    <citation type="submission" date="2013-08" db="EMBL/GenBank/DDBJ databases">
        <authorList>
            <person name="Mendez C."/>
            <person name="Richter M."/>
            <person name="Ferrer M."/>
            <person name="Sanchez J."/>
        </authorList>
    </citation>
    <scope>NUCLEOTIDE SEQUENCE</scope>
</reference>
<name>T1AZ44_9ZZZZ</name>
<gene>
    <name evidence="9" type="ORF">B1B_12828</name>
</gene>
<dbReference type="EMBL" id="AUZY01008428">
    <property type="protein sequence ID" value="EQD45919.1"/>
    <property type="molecule type" value="Genomic_DNA"/>
</dbReference>
<evidence type="ECO:0000256" key="8">
    <source>
        <dbReference type="SAM" id="MobiDB-lite"/>
    </source>
</evidence>
<dbReference type="GO" id="GO:0030677">
    <property type="term" value="C:ribonuclease P complex"/>
    <property type="evidence" value="ECO:0007669"/>
    <property type="project" value="InterPro"/>
</dbReference>
<dbReference type="GO" id="GO:0016787">
    <property type="term" value="F:hydrolase activity"/>
    <property type="evidence" value="ECO:0007669"/>
    <property type="project" value="UniProtKB-KW"/>
</dbReference>
<evidence type="ECO:0000256" key="2">
    <source>
        <dbReference type="ARBA" id="ARBA00022694"/>
    </source>
</evidence>
<evidence type="ECO:0000256" key="1">
    <source>
        <dbReference type="ARBA" id="ARBA00022490"/>
    </source>
</evidence>
<comment type="caution">
    <text evidence="9">The sequence shown here is derived from an EMBL/GenBank/DDBJ whole genome shotgun (WGS) entry which is preliminary data.</text>
</comment>
<proteinExistence type="inferred from homology"/>
<sequence>MVRIAQERVRDLFGLAEREALTGHPELSDRYVHLARQVGARYNVRLLPEQRELYCRGCSAYWIEGRTVRTRLRFGRRVRTCLRCGRKRRTRLRAPRTPASPAADGAPPETMREQEAQVAILDTTDESESPEEESEQE</sequence>
<feature type="compositionally biased region" description="Acidic residues" evidence="8">
    <location>
        <begin position="123"/>
        <end position="137"/>
    </location>
</feature>
<dbReference type="HAMAP" id="MF_00757">
    <property type="entry name" value="RNase_P_4"/>
    <property type="match status" value="1"/>
</dbReference>
<keyword evidence="6" id="KW-0378">Hydrolase</keyword>
<dbReference type="AlphaFoldDB" id="T1AZ44"/>
<dbReference type="Gene3D" id="1.20.5.420">
    <property type="entry name" value="Immunoglobulin FC, subunit C"/>
    <property type="match status" value="1"/>
</dbReference>
<protein>
    <submittedName>
        <fullName evidence="9">RNAse P, Rpr2/Rpp21 subunit</fullName>
    </submittedName>
</protein>
<dbReference type="GO" id="GO:0001682">
    <property type="term" value="P:tRNA 5'-leader removal"/>
    <property type="evidence" value="ECO:0007669"/>
    <property type="project" value="InterPro"/>
</dbReference>
<dbReference type="InterPro" id="IPR007175">
    <property type="entry name" value="Rpr2/Snm1/Rpp21"/>
</dbReference>
<dbReference type="Pfam" id="PF04032">
    <property type="entry name" value="Rpr2"/>
    <property type="match status" value="1"/>
</dbReference>
<keyword evidence="3" id="KW-0540">Nuclease</keyword>
<keyword evidence="7" id="KW-0862">Zinc</keyword>
<evidence type="ECO:0000256" key="6">
    <source>
        <dbReference type="ARBA" id="ARBA00022801"/>
    </source>
</evidence>
<keyword evidence="2" id="KW-0819">tRNA processing</keyword>
<dbReference type="GO" id="GO:0046872">
    <property type="term" value="F:metal ion binding"/>
    <property type="evidence" value="ECO:0007669"/>
    <property type="project" value="UniProtKB-KW"/>
</dbReference>
<dbReference type="GO" id="GO:0004519">
    <property type="term" value="F:endonuclease activity"/>
    <property type="evidence" value="ECO:0007669"/>
    <property type="project" value="UniProtKB-KW"/>
</dbReference>
<evidence type="ECO:0000256" key="4">
    <source>
        <dbReference type="ARBA" id="ARBA00022723"/>
    </source>
</evidence>
<keyword evidence="5" id="KW-0255">Endonuclease</keyword>
<evidence type="ECO:0000256" key="3">
    <source>
        <dbReference type="ARBA" id="ARBA00022722"/>
    </source>
</evidence>
<dbReference type="InterPro" id="IPR016432">
    <property type="entry name" value="RNP4"/>
</dbReference>
<evidence type="ECO:0000313" key="9">
    <source>
        <dbReference type="EMBL" id="EQD45919.1"/>
    </source>
</evidence>
<accession>T1AZ44</accession>
<dbReference type="Gene3D" id="6.20.50.20">
    <property type="match status" value="1"/>
</dbReference>
<evidence type="ECO:0000256" key="7">
    <source>
        <dbReference type="ARBA" id="ARBA00022833"/>
    </source>
</evidence>